<feature type="domain" description="MurNAc-LAA" evidence="5">
    <location>
        <begin position="131"/>
        <end position="244"/>
    </location>
</feature>
<sequence>MKKKAASRLPCISISLVLASLTLGGCARQVVVTPQAALDYGQITLRQAPPNIDVSALRGRRIVLDPGHGGSFVGAIGPNNLREADVNLGVALYLWGMLTQAGAEVHLTRTDDSNVYKAADIEVKKDLHARVEFAQAHDPDLFVSLHHNADVLPGAKRNSLETYFKMKDPGPSLDAAQHIHKQLALSLNQPDNAILPGNYHVLREFAGPAVLGEPSFISHAFNAFRLGLAPTQRVEAQAYFLGIAEYFAKGVPKVEIIEPLAASPNDARPMIVARVTADRGVPIDPASIEMRIDGAPVSATFDPASSLVHYLPERRFSNGNHTVDISLRNVNGNAARTAATEFDVVMPPAYILLDTNIRTVPLNNKQQVRLAAKIFDADAMPIADGTRAEFTASEGLSSPAVSYTTGGEAIVYLAPGGAGGPRTINASIRAGDLSHNVNLYVRDDAPSFSVFHVFDATRNAPVANALVTVDGRPLGYTDRAGYFAAGAGEISGSFLTVSAPGYIPRTVDCASLAKPSFVKLKPIADGLLFGKKIAIDPQLGGEEKGQTGPTGVRSSDLNLRAARYLAEFLKASGAQVVLTRESDMTATLLRRVELAEQSAAELFISIGHGGLVLSPLNGESAGAETRPADAYSLHYPNSKDGARLAATIAGHIEVLGVAQRALVQPATDFVLTHTAAPATIVALPGPSSAETEDRLRDPDVARREAYAVYCGILEYIGLEKERTGRLVVRVRGEDKSAPALITLDGALTVRCASGSDFTFRCLAPGEHRLQVLTGGKTIQDYTVVIEANQTAVAEVVITALQ</sequence>
<dbReference type="SMART" id="SM00646">
    <property type="entry name" value="Ami_3"/>
    <property type="match status" value="1"/>
</dbReference>
<dbReference type="SUPFAM" id="SSF49464">
    <property type="entry name" value="Carboxypeptidase regulatory domain-like"/>
    <property type="match status" value="1"/>
</dbReference>
<evidence type="ECO:0000313" key="6">
    <source>
        <dbReference type="EMBL" id="RJP18454.1"/>
    </source>
</evidence>
<dbReference type="Proteomes" id="UP000265882">
    <property type="component" value="Unassembled WGS sequence"/>
</dbReference>
<evidence type="ECO:0000256" key="2">
    <source>
        <dbReference type="ARBA" id="ARBA00011901"/>
    </source>
</evidence>
<comment type="catalytic activity">
    <reaction evidence="1">
        <text>Hydrolyzes the link between N-acetylmuramoyl residues and L-amino acid residues in certain cell-wall glycopeptides.</text>
        <dbReference type="EC" id="3.5.1.28"/>
    </reaction>
</comment>
<dbReference type="InterPro" id="IPR002508">
    <property type="entry name" value="MurNAc-LAA_cat"/>
</dbReference>
<evidence type="ECO:0000313" key="7">
    <source>
        <dbReference type="Proteomes" id="UP000265882"/>
    </source>
</evidence>
<dbReference type="AlphaFoldDB" id="A0A3A4NRN1"/>
<keyword evidence="4" id="KW-0732">Signal</keyword>
<organism evidence="6 7">
    <name type="scientific">Abyssobacteria bacterium (strain SURF_5)</name>
    <dbReference type="NCBI Taxonomy" id="2093360"/>
    <lineage>
        <taxon>Bacteria</taxon>
        <taxon>Pseudomonadati</taxon>
        <taxon>Candidatus Hydrogenedentota</taxon>
        <taxon>Candidatus Abyssobacteria</taxon>
    </lineage>
</organism>
<dbReference type="GO" id="GO:0008745">
    <property type="term" value="F:N-acetylmuramoyl-L-alanine amidase activity"/>
    <property type="evidence" value="ECO:0007669"/>
    <property type="project" value="UniProtKB-EC"/>
</dbReference>
<dbReference type="InterPro" id="IPR050695">
    <property type="entry name" value="N-acetylmuramoyl_amidase_3"/>
</dbReference>
<dbReference type="Gene3D" id="2.60.40.10">
    <property type="entry name" value="Immunoglobulins"/>
    <property type="match status" value="1"/>
</dbReference>
<gene>
    <name evidence="6" type="ORF">C4520_14470</name>
</gene>
<accession>A0A3A4NRN1</accession>
<dbReference type="PANTHER" id="PTHR30404:SF0">
    <property type="entry name" value="N-ACETYLMURAMOYL-L-ALANINE AMIDASE AMIC"/>
    <property type="match status" value="1"/>
</dbReference>
<dbReference type="Pfam" id="PF01520">
    <property type="entry name" value="Amidase_3"/>
    <property type="match status" value="2"/>
</dbReference>
<dbReference type="PROSITE" id="PS51257">
    <property type="entry name" value="PROKAR_LIPOPROTEIN"/>
    <property type="match status" value="1"/>
</dbReference>
<dbReference type="InterPro" id="IPR013783">
    <property type="entry name" value="Ig-like_fold"/>
</dbReference>
<evidence type="ECO:0000256" key="3">
    <source>
        <dbReference type="ARBA" id="ARBA00022801"/>
    </source>
</evidence>
<dbReference type="SUPFAM" id="SSF53187">
    <property type="entry name" value="Zn-dependent exopeptidases"/>
    <property type="match status" value="2"/>
</dbReference>
<evidence type="ECO:0000256" key="1">
    <source>
        <dbReference type="ARBA" id="ARBA00001561"/>
    </source>
</evidence>
<dbReference type="CDD" id="cd02696">
    <property type="entry name" value="MurNAc-LAA"/>
    <property type="match status" value="2"/>
</dbReference>
<dbReference type="GO" id="GO:0030288">
    <property type="term" value="C:outer membrane-bounded periplasmic space"/>
    <property type="evidence" value="ECO:0007669"/>
    <property type="project" value="TreeGrafter"/>
</dbReference>
<comment type="caution">
    <text evidence="6">The sequence shown here is derived from an EMBL/GenBank/DDBJ whole genome shotgun (WGS) entry which is preliminary data.</text>
</comment>
<dbReference type="EC" id="3.5.1.28" evidence="2"/>
<name>A0A3A4NRN1_ABYX5</name>
<feature type="signal peptide" evidence="4">
    <location>
        <begin position="1"/>
        <end position="19"/>
    </location>
</feature>
<evidence type="ECO:0000259" key="5">
    <source>
        <dbReference type="SMART" id="SM00646"/>
    </source>
</evidence>
<protein>
    <recommendedName>
        <fullName evidence="2">N-acetylmuramoyl-L-alanine amidase</fullName>
        <ecNumber evidence="2">3.5.1.28</ecNumber>
    </recommendedName>
</protein>
<evidence type="ECO:0000256" key="4">
    <source>
        <dbReference type="SAM" id="SignalP"/>
    </source>
</evidence>
<dbReference type="PANTHER" id="PTHR30404">
    <property type="entry name" value="N-ACETYLMURAMOYL-L-ALANINE AMIDASE"/>
    <property type="match status" value="1"/>
</dbReference>
<keyword evidence="3" id="KW-0378">Hydrolase</keyword>
<feature type="chain" id="PRO_5017232212" description="N-acetylmuramoyl-L-alanine amidase" evidence="4">
    <location>
        <begin position="20"/>
        <end position="801"/>
    </location>
</feature>
<dbReference type="EMBL" id="QZKU01000101">
    <property type="protein sequence ID" value="RJP18454.1"/>
    <property type="molecule type" value="Genomic_DNA"/>
</dbReference>
<dbReference type="GO" id="GO:0009253">
    <property type="term" value="P:peptidoglycan catabolic process"/>
    <property type="evidence" value="ECO:0007669"/>
    <property type="project" value="InterPro"/>
</dbReference>
<reference evidence="6 7" key="1">
    <citation type="journal article" date="2017" name="ISME J.">
        <title>Energy and carbon metabolisms in a deep terrestrial subsurface fluid microbial community.</title>
        <authorList>
            <person name="Momper L."/>
            <person name="Jungbluth S.P."/>
            <person name="Lee M.D."/>
            <person name="Amend J.P."/>
        </authorList>
    </citation>
    <scope>NUCLEOTIDE SEQUENCE [LARGE SCALE GENOMIC DNA]</scope>
    <source>
        <strain evidence="6">SURF_5</strain>
    </source>
</reference>
<proteinExistence type="predicted"/>
<dbReference type="Gene3D" id="3.40.630.40">
    <property type="entry name" value="Zn-dependent exopeptidases"/>
    <property type="match status" value="2"/>
</dbReference>
<dbReference type="InterPro" id="IPR008969">
    <property type="entry name" value="CarboxyPept-like_regulatory"/>
</dbReference>